<feature type="region of interest" description="Disordered" evidence="1">
    <location>
        <begin position="235"/>
        <end position="266"/>
    </location>
</feature>
<evidence type="ECO:0000313" key="2">
    <source>
        <dbReference type="Proteomes" id="UP000694941"/>
    </source>
</evidence>
<sequence>MNSDKLDKITFIHVGKPRFHPDEVRATGNQIIQDQRSSSFKSSRQKAQGSEKRDTSKALQKAFQNNPYYKYHQKYNPDLVGDDQQELASHLRARRNRTRRLTLSALSRGLKSNASSVNDIDYRSSSEPGSISQVIEPQHQPLNTSLFYQSLTDDPLFDSATNIFLERAQRRRSIMSGKSTYGLEHSASTDVSSPTTANHSARLERQQALSGSRESISEDHLAAIFEIIKEELEPTDGSINDSENHKGRTVRIVTPVTPDKTDDTLF</sequence>
<keyword evidence="2" id="KW-1185">Reference proteome</keyword>
<dbReference type="Proteomes" id="UP000694941">
    <property type="component" value="Unplaced"/>
</dbReference>
<feature type="region of interest" description="Disordered" evidence="1">
    <location>
        <begin position="179"/>
        <end position="200"/>
    </location>
</feature>
<evidence type="ECO:0000256" key="1">
    <source>
        <dbReference type="SAM" id="MobiDB-lite"/>
    </source>
</evidence>
<feature type="compositionally biased region" description="Low complexity" evidence="1">
    <location>
        <begin position="35"/>
        <end position="46"/>
    </location>
</feature>
<accession>A0ABM1RVI0</accession>
<feature type="region of interest" description="Disordered" evidence="1">
    <location>
        <begin position="20"/>
        <end position="56"/>
    </location>
</feature>
<dbReference type="RefSeq" id="XP_022235385.1">
    <property type="nucleotide sequence ID" value="XM_022379677.1"/>
</dbReference>
<dbReference type="GeneID" id="111083281"/>
<feature type="compositionally biased region" description="Polar residues" evidence="1">
    <location>
        <begin position="186"/>
        <end position="199"/>
    </location>
</feature>
<name>A0ABM1RVI0_LIMPO</name>
<gene>
    <name evidence="3" type="primary">LOC111083281</name>
</gene>
<organism evidence="2 3">
    <name type="scientific">Limulus polyphemus</name>
    <name type="common">Atlantic horseshoe crab</name>
    <dbReference type="NCBI Taxonomy" id="6850"/>
    <lineage>
        <taxon>Eukaryota</taxon>
        <taxon>Metazoa</taxon>
        <taxon>Ecdysozoa</taxon>
        <taxon>Arthropoda</taxon>
        <taxon>Chelicerata</taxon>
        <taxon>Merostomata</taxon>
        <taxon>Xiphosura</taxon>
        <taxon>Limulidae</taxon>
        <taxon>Limulus</taxon>
    </lineage>
</organism>
<evidence type="ECO:0000313" key="3">
    <source>
        <dbReference type="RefSeq" id="XP_022235385.1"/>
    </source>
</evidence>
<reference evidence="3" key="1">
    <citation type="submission" date="2025-08" db="UniProtKB">
        <authorList>
            <consortium name="RefSeq"/>
        </authorList>
    </citation>
    <scope>IDENTIFICATION</scope>
    <source>
        <tissue evidence="3">Muscle</tissue>
    </source>
</reference>
<proteinExistence type="predicted"/>
<protein>
    <submittedName>
        <fullName evidence="3">Uncharacterized protein LOC111083281</fullName>
    </submittedName>
</protein>